<name>A0ABU8G1Q0_9BACI</name>
<dbReference type="EMBL" id="JBAWSV010000010">
    <property type="protein sequence ID" value="MEI4832042.1"/>
    <property type="molecule type" value="Genomic_DNA"/>
</dbReference>
<protein>
    <submittedName>
        <fullName evidence="2">Uncharacterized protein</fullName>
    </submittedName>
</protein>
<feature type="compositionally biased region" description="Low complexity" evidence="1">
    <location>
        <begin position="15"/>
        <end position="46"/>
    </location>
</feature>
<proteinExistence type="predicted"/>
<comment type="caution">
    <text evidence="2">The sequence shown here is derived from an EMBL/GenBank/DDBJ whole genome shotgun (WGS) entry which is preliminary data.</text>
</comment>
<dbReference type="RefSeq" id="WP_336484155.1">
    <property type="nucleotide sequence ID" value="NZ_JBAWSV010000010.1"/>
</dbReference>
<feature type="region of interest" description="Disordered" evidence="1">
    <location>
        <begin position="1"/>
        <end position="82"/>
    </location>
</feature>
<accession>A0ABU8G1Q0</accession>
<sequence length="156" mass="18013">MNNQPMYFPHVNYNQQPGYQQPSYQQPSYQQSGYQQSGYQQPSYQPFEDTREIDDDVYRPDDAEDAPTSPPPAQQPAAPAAFSSPIQTVQIRSAMCNCLGRWGFIGLRGQGPFGRDFWFYPTEVRKNGVVGYTWQAGRRRKVSYRYAQIRNFMCIS</sequence>
<keyword evidence="3" id="KW-1185">Reference proteome</keyword>
<evidence type="ECO:0000313" key="3">
    <source>
        <dbReference type="Proteomes" id="UP001367922"/>
    </source>
</evidence>
<evidence type="ECO:0000256" key="1">
    <source>
        <dbReference type="SAM" id="MobiDB-lite"/>
    </source>
</evidence>
<organism evidence="2 3">
    <name type="scientific">Bacillus yunxiaonensis</name>
    <dbReference type="NCBI Taxonomy" id="3127665"/>
    <lineage>
        <taxon>Bacteria</taxon>
        <taxon>Bacillati</taxon>
        <taxon>Bacillota</taxon>
        <taxon>Bacilli</taxon>
        <taxon>Bacillales</taxon>
        <taxon>Bacillaceae</taxon>
        <taxon>Bacillus</taxon>
    </lineage>
</organism>
<dbReference type="Proteomes" id="UP001367922">
    <property type="component" value="Unassembled WGS sequence"/>
</dbReference>
<reference evidence="2 3" key="1">
    <citation type="submission" date="2024-01" db="EMBL/GenBank/DDBJ databases">
        <title>Seven novel Bacillus-like species.</title>
        <authorList>
            <person name="Liu G."/>
        </authorList>
    </citation>
    <scope>NUCLEOTIDE SEQUENCE [LARGE SCALE GENOMIC DNA]</scope>
    <source>
        <strain evidence="2 3">FJAT-53711</strain>
    </source>
</reference>
<gene>
    <name evidence="2" type="ORF">WAX78_21775</name>
</gene>
<evidence type="ECO:0000313" key="2">
    <source>
        <dbReference type="EMBL" id="MEI4832042.1"/>
    </source>
</evidence>